<dbReference type="PANTHER" id="PTHR34407:SF1">
    <property type="entry name" value="SGNH HYDROLASE-TYPE ESTERASE DOMAIN-CONTAINING PROTEIN"/>
    <property type="match status" value="1"/>
</dbReference>
<organism evidence="1 2">
    <name type="scientific">Umbelopsis vinacea</name>
    <dbReference type="NCBI Taxonomy" id="44442"/>
    <lineage>
        <taxon>Eukaryota</taxon>
        <taxon>Fungi</taxon>
        <taxon>Fungi incertae sedis</taxon>
        <taxon>Mucoromycota</taxon>
        <taxon>Mucoromycotina</taxon>
        <taxon>Umbelopsidomycetes</taxon>
        <taxon>Umbelopsidales</taxon>
        <taxon>Umbelopsidaceae</taxon>
        <taxon>Umbelopsis</taxon>
    </lineage>
</organism>
<evidence type="ECO:0008006" key="3">
    <source>
        <dbReference type="Google" id="ProtNLM"/>
    </source>
</evidence>
<evidence type="ECO:0000313" key="1">
    <source>
        <dbReference type="EMBL" id="KAG2188651.1"/>
    </source>
</evidence>
<dbReference type="InterPro" id="IPR036514">
    <property type="entry name" value="SGNH_hydro_sf"/>
</dbReference>
<dbReference type="Gene3D" id="3.40.50.1110">
    <property type="entry name" value="SGNH hydrolase"/>
    <property type="match status" value="1"/>
</dbReference>
<keyword evidence="2" id="KW-1185">Reference proteome</keyword>
<comment type="caution">
    <text evidence="1">The sequence shown here is derived from an EMBL/GenBank/DDBJ whole genome shotgun (WGS) entry which is preliminary data.</text>
</comment>
<dbReference type="EMBL" id="JAEPRA010000002">
    <property type="protein sequence ID" value="KAG2188651.1"/>
    <property type="molecule type" value="Genomic_DNA"/>
</dbReference>
<sequence length="475" mass="54698">MVRYSPLGNLPMLKHSPRMTMIAIFSALAILSVVTLVALRPSHLANPLHFFSSGLAPPPLNSQICPATGPNNHYEQLYGHEFLQRSIAHEGSNRRLREKIAMAQRGEDIRMAVLGGSVSAGHTLDDWTRVYYHRFLDWWKEQFPKGHHSMFSGAIGATDSGYFAYCFDKHIPKDVDIIFLEFSLNDASTLPCEMNDKKGSIVQAKMMESLVRNLLRLPRKPAVIMTSVFSFNVNEYLDGQESHLPISNYYDLPHISMKNALYDHVNRYPDDLRFKLYNDGHHLSNWGHQLLSDLVSHYVERQMCAMSDRVQPVILDNYSYKESIPKFDMFTHRWEQDKFRELEPYCETFADQSYKPKSMDGWKFWDWMKEKFYIVADVPGSQVTFEVRASQGVVYLYLFRSADYNLGNIWCWVGDDKEKGRELQGYWDKWYSVGVMTPVAEGLSQGQHLLHCELMNKTSNPEGGTNFRILAVASG</sequence>
<reference evidence="1" key="1">
    <citation type="submission" date="2020-12" db="EMBL/GenBank/DDBJ databases">
        <title>Metabolic potential, ecology and presence of endohyphal bacteria is reflected in genomic diversity of Mucoromycotina.</title>
        <authorList>
            <person name="Muszewska A."/>
            <person name="Okrasinska A."/>
            <person name="Steczkiewicz K."/>
            <person name="Drgas O."/>
            <person name="Orlowska M."/>
            <person name="Perlinska-Lenart U."/>
            <person name="Aleksandrzak-Piekarczyk T."/>
            <person name="Szatraj K."/>
            <person name="Zielenkiewicz U."/>
            <person name="Pilsyk S."/>
            <person name="Malc E."/>
            <person name="Mieczkowski P."/>
            <person name="Kruszewska J.S."/>
            <person name="Biernat P."/>
            <person name="Pawlowska J."/>
        </authorList>
    </citation>
    <scope>NUCLEOTIDE SEQUENCE</scope>
    <source>
        <strain evidence="1">WA0000051536</strain>
    </source>
</reference>
<name>A0A8H7QA74_9FUNG</name>
<proteinExistence type="predicted"/>
<gene>
    <name evidence="1" type="ORF">INT44_001406</name>
</gene>
<evidence type="ECO:0000313" key="2">
    <source>
        <dbReference type="Proteomes" id="UP000612746"/>
    </source>
</evidence>
<dbReference type="SUPFAM" id="SSF52266">
    <property type="entry name" value="SGNH hydrolase"/>
    <property type="match status" value="1"/>
</dbReference>
<dbReference type="CDD" id="cd00229">
    <property type="entry name" value="SGNH_hydrolase"/>
    <property type="match status" value="1"/>
</dbReference>
<dbReference type="AlphaFoldDB" id="A0A8H7QA74"/>
<dbReference type="Proteomes" id="UP000612746">
    <property type="component" value="Unassembled WGS sequence"/>
</dbReference>
<protein>
    <recommendedName>
        <fullName evidence="3">SGNH hydrolase-type esterase domain-containing protein</fullName>
    </recommendedName>
</protein>
<dbReference type="OrthoDB" id="544608at2759"/>
<dbReference type="PANTHER" id="PTHR34407">
    <property type="entry name" value="EXPRESSED PROTEIN"/>
    <property type="match status" value="1"/>
</dbReference>
<accession>A0A8H7QA74</accession>